<dbReference type="EMBL" id="CH445337">
    <property type="protein sequence ID" value="EAT83902.1"/>
    <property type="molecule type" value="Genomic_DNA"/>
</dbReference>
<evidence type="ECO:0000313" key="2">
    <source>
        <dbReference type="Proteomes" id="UP000001055"/>
    </source>
</evidence>
<reference evidence="2" key="1">
    <citation type="journal article" date="2007" name="Plant Cell">
        <title>Dothideomycete-plant interactions illuminated by genome sequencing and EST analysis of the wheat pathogen Stagonospora nodorum.</title>
        <authorList>
            <person name="Hane J.K."/>
            <person name="Lowe R.G."/>
            <person name="Solomon P.S."/>
            <person name="Tan K.C."/>
            <person name="Schoch C.L."/>
            <person name="Spatafora J.W."/>
            <person name="Crous P.W."/>
            <person name="Kodira C."/>
            <person name="Birren B.W."/>
            <person name="Galagan J.E."/>
            <person name="Torriani S.F."/>
            <person name="McDonald B.A."/>
            <person name="Oliver R.P."/>
        </authorList>
    </citation>
    <scope>NUCLEOTIDE SEQUENCE [LARGE SCALE GENOMIC DNA]</scope>
    <source>
        <strain evidence="2">SN15 / ATCC MYA-4574 / FGSC 10173</strain>
    </source>
</reference>
<dbReference type="AlphaFoldDB" id="Q0UHN0"/>
<organism evidence="1 2">
    <name type="scientific">Phaeosphaeria nodorum (strain SN15 / ATCC MYA-4574 / FGSC 10173)</name>
    <name type="common">Glume blotch fungus</name>
    <name type="synonym">Parastagonospora nodorum</name>
    <dbReference type="NCBI Taxonomy" id="321614"/>
    <lineage>
        <taxon>Eukaryota</taxon>
        <taxon>Fungi</taxon>
        <taxon>Dikarya</taxon>
        <taxon>Ascomycota</taxon>
        <taxon>Pezizomycotina</taxon>
        <taxon>Dothideomycetes</taxon>
        <taxon>Pleosporomycetidae</taxon>
        <taxon>Pleosporales</taxon>
        <taxon>Pleosporineae</taxon>
        <taxon>Phaeosphaeriaceae</taxon>
        <taxon>Parastagonospora</taxon>
    </lineage>
</organism>
<gene>
    <name evidence="1" type="ORF">SNOG_08734</name>
</gene>
<dbReference type="KEGG" id="pno:SNOG_08734"/>
<dbReference type="InParanoid" id="Q0UHN0"/>
<evidence type="ECO:0000313" key="1">
    <source>
        <dbReference type="EMBL" id="EAT83902.1"/>
    </source>
</evidence>
<dbReference type="GeneID" id="5975941"/>
<proteinExistence type="predicted"/>
<dbReference type="RefSeq" id="XP_001799042.1">
    <property type="nucleotide sequence ID" value="XM_001798990.1"/>
</dbReference>
<name>Q0UHN0_PHANO</name>
<sequence>MFQLTRLCGAYRRAMLQAGFPAAERRDGALGAEIKVRRLEVWQTTCSIAGVARLKTGEYPLQPTRRMMFDYSFIRYKMGTSTFLSMYSGSSLAQAQAPWPIRCQSIQDNSAPYCTLATFAESLQSSLAI</sequence>
<accession>Q0UHN0</accession>
<dbReference type="Proteomes" id="UP000001055">
    <property type="component" value="Unassembled WGS sequence"/>
</dbReference>
<protein>
    <submittedName>
        <fullName evidence="1">Uncharacterized protein</fullName>
    </submittedName>
</protein>